<dbReference type="InterPro" id="IPR035965">
    <property type="entry name" value="PAS-like_dom_sf"/>
</dbReference>
<dbReference type="InterPro" id="IPR036890">
    <property type="entry name" value="HATPase_C_sf"/>
</dbReference>
<evidence type="ECO:0000313" key="8">
    <source>
        <dbReference type="EMBL" id="NBC35376.1"/>
    </source>
</evidence>
<dbReference type="InterPro" id="IPR000014">
    <property type="entry name" value="PAS"/>
</dbReference>
<organism evidence="8 9">
    <name type="scientific">Novosphingobium ovatum</name>
    <dbReference type="NCBI Taxonomy" id="1908523"/>
    <lineage>
        <taxon>Bacteria</taxon>
        <taxon>Pseudomonadati</taxon>
        <taxon>Pseudomonadota</taxon>
        <taxon>Alphaproteobacteria</taxon>
        <taxon>Sphingomonadales</taxon>
        <taxon>Sphingomonadaceae</taxon>
        <taxon>Novosphingobium</taxon>
    </lineage>
</organism>
<name>A0ABW9XA28_9SPHN</name>
<dbReference type="Pfam" id="PF12860">
    <property type="entry name" value="PAS_7"/>
    <property type="match status" value="2"/>
</dbReference>
<dbReference type="SMART" id="SM00388">
    <property type="entry name" value="HisKA"/>
    <property type="match status" value="1"/>
</dbReference>
<dbReference type="InterPro" id="IPR004358">
    <property type="entry name" value="Sig_transdc_His_kin-like_C"/>
</dbReference>
<dbReference type="Pfam" id="PF02518">
    <property type="entry name" value="HATPase_c"/>
    <property type="match status" value="1"/>
</dbReference>
<dbReference type="InterPro" id="IPR005467">
    <property type="entry name" value="His_kinase_dom"/>
</dbReference>
<dbReference type="SMART" id="SM00387">
    <property type="entry name" value="HATPase_c"/>
    <property type="match status" value="1"/>
</dbReference>
<evidence type="ECO:0000256" key="2">
    <source>
        <dbReference type="ARBA" id="ARBA00012438"/>
    </source>
</evidence>
<keyword evidence="3" id="KW-0597">Phosphoprotein</keyword>
<dbReference type="CDD" id="cd00082">
    <property type="entry name" value="HisKA"/>
    <property type="match status" value="1"/>
</dbReference>
<sequence length="793" mass="85897">MTLSTIAMVLLGLLLAAWMVAAGAAIVVAHARQKRAEAALRNARRLSRMAEESPAQLLMVRTDGRIEGSPRLAQWLGFETLPQFLTELAADPARGGVAKGGRGLPPEQVEALAEAVLTTQRTSRPFRLSLNPNGSRRTLALRGCLADPLIGPRGAAQVWVFDASDAETQLARMRAETDRARSDFTALVGLIEAAPIPMWFREADGRLRLVNTAYVRAVGGENARAVVEDGVELIEVVDGLTPAQVAQQAAGAGRPIERIISTTIDGQRRALRVLDLPLGDEGVAGYAIDIEEMEELGRSFRAFREAQRSMLDLLSSGVAQFDASRRLIFANQPFQRLLAMKPADVINPPQFERLIDTAREGGRVPEMRDYPAWRRERAGWFAASSVQEEAWPLSDGTHLRVVAQPMPDGGLLLVVEDRTETLRISAMRDTLLRTRTATFDSLFEAIAVFAPDGRVQLWNRRFAAAWGLDADFIDTHPKVADLLQRIAARLARPAQAKAVGDVVRAATLERRETGGRVALADGRTLEFAGVPLPDGNGLLTVLDITDSQKAEDALRERNAALVEADQLKTRFLANMSYEFRTPLTSIGGFAELLQAGLGGDLTEPGREYVDAILTSVARLSDQIENVLDLSQSEAGMLPLSHEAIEVFPFVTKLVEERRARILDAGIQFDLRGDPGAGRIEGDPRRLGRAVGHLIDNAIAAVPRGGRVLVELSRHRLRGANRVRIVVSDNGPGMDAATLARALGGLKLGADGLTAERRQGLGLPLARQLIEAHGGQLDVESLPGHGTTAIVELP</sequence>
<keyword evidence="5" id="KW-0418">Kinase</keyword>
<reference evidence="9" key="1">
    <citation type="submission" date="2020-01" db="EMBL/GenBank/DDBJ databases">
        <title>Sphingomonas sp. strain CSW-10.</title>
        <authorList>
            <person name="Chen W.-M."/>
        </authorList>
    </citation>
    <scope>NUCLEOTIDE SEQUENCE [LARGE SCALE GENOMIC DNA]</scope>
    <source>
        <strain evidence="9">FSY-8</strain>
    </source>
</reference>
<dbReference type="PRINTS" id="PR00344">
    <property type="entry name" value="BCTRLSENSOR"/>
</dbReference>
<dbReference type="Gene3D" id="3.30.565.10">
    <property type="entry name" value="Histidine kinase-like ATPase, C-terminal domain"/>
    <property type="match status" value="1"/>
</dbReference>
<feature type="domain" description="Histidine kinase" evidence="7">
    <location>
        <begin position="574"/>
        <end position="793"/>
    </location>
</feature>
<proteinExistence type="predicted"/>
<dbReference type="RefSeq" id="WP_161716646.1">
    <property type="nucleotide sequence ID" value="NZ_JAAAPO010000001.1"/>
</dbReference>
<evidence type="ECO:0000256" key="4">
    <source>
        <dbReference type="ARBA" id="ARBA00022679"/>
    </source>
</evidence>
<dbReference type="PROSITE" id="PS50109">
    <property type="entry name" value="HIS_KIN"/>
    <property type="match status" value="1"/>
</dbReference>
<keyword evidence="9" id="KW-1185">Reference proteome</keyword>
<dbReference type="PANTHER" id="PTHR43711:SF1">
    <property type="entry name" value="HISTIDINE KINASE 1"/>
    <property type="match status" value="1"/>
</dbReference>
<dbReference type="EC" id="2.7.13.3" evidence="2"/>
<accession>A0ABW9XA28</accession>
<dbReference type="Gene3D" id="3.30.450.20">
    <property type="entry name" value="PAS domain"/>
    <property type="match status" value="2"/>
</dbReference>
<dbReference type="Proteomes" id="UP000753724">
    <property type="component" value="Unassembled WGS sequence"/>
</dbReference>
<evidence type="ECO:0000256" key="5">
    <source>
        <dbReference type="ARBA" id="ARBA00022777"/>
    </source>
</evidence>
<dbReference type="SUPFAM" id="SSF55785">
    <property type="entry name" value="PYP-like sensor domain (PAS domain)"/>
    <property type="match status" value="2"/>
</dbReference>
<comment type="catalytic activity">
    <reaction evidence="1">
        <text>ATP + protein L-histidine = ADP + protein N-phospho-L-histidine.</text>
        <dbReference type="EC" id="2.7.13.3"/>
    </reaction>
</comment>
<dbReference type="SUPFAM" id="SSF47384">
    <property type="entry name" value="Homodimeric domain of signal transducing histidine kinase"/>
    <property type="match status" value="1"/>
</dbReference>
<dbReference type="InterPro" id="IPR003661">
    <property type="entry name" value="HisK_dim/P_dom"/>
</dbReference>
<dbReference type="EMBL" id="JAAAPO010000001">
    <property type="protein sequence ID" value="NBC35376.1"/>
    <property type="molecule type" value="Genomic_DNA"/>
</dbReference>
<comment type="caution">
    <text evidence="8">The sequence shown here is derived from an EMBL/GenBank/DDBJ whole genome shotgun (WGS) entry which is preliminary data.</text>
</comment>
<keyword evidence="4" id="KW-0808">Transferase</keyword>
<dbReference type="SMART" id="SM00091">
    <property type="entry name" value="PAS"/>
    <property type="match status" value="3"/>
</dbReference>
<dbReference type="InterPro" id="IPR003594">
    <property type="entry name" value="HATPase_dom"/>
</dbReference>
<gene>
    <name evidence="8" type="ORF">GTZ99_02260</name>
</gene>
<evidence type="ECO:0000256" key="6">
    <source>
        <dbReference type="ARBA" id="ARBA00023012"/>
    </source>
</evidence>
<protein>
    <recommendedName>
        <fullName evidence="2">histidine kinase</fullName>
        <ecNumber evidence="2">2.7.13.3</ecNumber>
    </recommendedName>
</protein>
<dbReference type="InterPro" id="IPR050736">
    <property type="entry name" value="Sensor_HK_Regulatory"/>
</dbReference>
<evidence type="ECO:0000256" key="1">
    <source>
        <dbReference type="ARBA" id="ARBA00000085"/>
    </source>
</evidence>
<keyword evidence="6" id="KW-0902">Two-component regulatory system</keyword>
<dbReference type="SUPFAM" id="SSF55874">
    <property type="entry name" value="ATPase domain of HSP90 chaperone/DNA topoisomerase II/histidine kinase"/>
    <property type="match status" value="1"/>
</dbReference>
<dbReference type="Pfam" id="PF00512">
    <property type="entry name" value="HisKA"/>
    <property type="match status" value="1"/>
</dbReference>
<dbReference type="InterPro" id="IPR036097">
    <property type="entry name" value="HisK_dim/P_sf"/>
</dbReference>
<dbReference type="PANTHER" id="PTHR43711">
    <property type="entry name" value="TWO-COMPONENT HISTIDINE KINASE"/>
    <property type="match status" value="1"/>
</dbReference>
<evidence type="ECO:0000256" key="3">
    <source>
        <dbReference type="ARBA" id="ARBA00022553"/>
    </source>
</evidence>
<evidence type="ECO:0000313" key="9">
    <source>
        <dbReference type="Proteomes" id="UP000753724"/>
    </source>
</evidence>
<dbReference type="Gene3D" id="1.10.287.130">
    <property type="match status" value="1"/>
</dbReference>
<dbReference type="CDD" id="cd00075">
    <property type="entry name" value="HATPase"/>
    <property type="match status" value="1"/>
</dbReference>
<evidence type="ECO:0000259" key="7">
    <source>
        <dbReference type="PROSITE" id="PS50109"/>
    </source>
</evidence>